<dbReference type="PANTHER" id="PTHR11475">
    <property type="entry name" value="OXIDASE/PEROXIDASE"/>
    <property type="match status" value="1"/>
</dbReference>
<organism evidence="10 11">
    <name type="scientific">Frankliniella occidentalis</name>
    <name type="common">Western flower thrips</name>
    <name type="synonym">Euthrips occidentalis</name>
    <dbReference type="NCBI Taxonomy" id="133901"/>
    <lineage>
        <taxon>Eukaryota</taxon>
        <taxon>Metazoa</taxon>
        <taxon>Ecdysozoa</taxon>
        <taxon>Arthropoda</taxon>
        <taxon>Hexapoda</taxon>
        <taxon>Insecta</taxon>
        <taxon>Pterygota</taxon>
        <taxon>Neoptera</taxon>
        <taxon>Paraneoptera</taxon>
        <taxon>Thysanoptera</taxon>
        <taxon>Terebrantia</taxon>
        <taxon>Thripoidea</taxon>
        <taxon>Thripidae</taxon>
        <taxon>Frankliniella</taxon>
    </lineage>
</organism>
<keyword evidence="3" id="KW-0575">Peroxidase</keyword>
<sequence>MATERTPLRTGGPTAGPGAYDQAPTYVFMSNPGRAHRNKIRQFQCCVCAAILGVFVMALIITVSYSVEHDDQDSDNTTTPPVMPPVNGSLKLLLSSSWPKPDAASPSWPGPEPDAAALKQAMQSAHDELGARAALEAKMTPMKLDTPSYRANQAVHTRKEATVLAQRALLEEKATKKLLHESGKKLSWRSGAGRGPRLHAAAAQGPEEAACAEDEMAMPCPSTPYRSADGTCNNVKHPRTWGVAMRPFRRAMPPAYLDGVSQPRGVAQGLPSAREVSLGVHRPLYRNDPDFTVMLAVWGQFLDHDITATALSQAADGSAISCCDLPPEEQHPECFPVRLAAGDPYYHKYNVTCMEFVRSAPAPTCSLGQREQLNQASSFIDASVVYGPSSELMRSLRKEASPAAAAVSADGEDGGDAARPALGRLRMSMSPDGRELLPVSEDPTDGCNRQEMNDRGRYCFKSGDGRANENLHLTTMHLLLARQHNRVAATLQRLNPDWNDERVFQESRRIVAAQMQHITYKEFLPVILGPHVMSQLDLNPKEAGYDTSYDPDVEPTVCNSFAASSFRFAHTLLPGLLKLIGNDTSSPEYMELHQMLFDPYSLYSREGVDRALRGAMDTSIERADSYFNPEVTQKLFAPRSIGRGSSGVPACGLDLVSLNVQRGRDHGLQPYPAWREHCGFTRPASWDDLDGVVDSESLQRMKAIYKSLDDVDVYTGALSEYPVEGGLLGGTLTCLLADQFVRLKRGDRYWYETNQQPQAFTPAQLAEIRKTSLASVICATSDGVHSAQPEVMRRANGTQGGTKSNKRVACAQLPRTNLRAWIERDARYVYHRADALRASDREPQDHDDVPDSLVLVGASANDAGLNPTTARAVRVGGRVTGGSVTTSSGASLWSGAVPTAIPIPVLSSGAFLSGGVQWDGSLVLSGATASIKGTFAVNTFAAGAGAPPQPSGKTEGRFDVTLDVLWDSSVDGVIDVSGTFRSPVYLRSKDGKSGAPLVSAKGGSGPLAPVILHGAHDNNGTTFLWNGNVTLVLPTMAQDDMAVEEVPPQMLQASYSGVAAPSANVRVVAEVLSGSVTAQRADGAQVTWWDGALPVNIPTSPLDGRDDGNSASVPADLAKPTARVDGVLWTAKVAASSPTTAQVSGTFKVPRFVHGNYSGAGVLVEWWSGNFALNVRLLGRVDDEVDGGLENLLVPGQSYTSRLVFQSEKATPGTPSAMPNAPLTLMAAAQEVVDGALPVPLILKGAFSADGSSFSWSGQAVLVIPRPAAEKPAVQLLGQAPKKAVYAVPLRAQPEVRIVTVAKSGSVTGARDDGSSETTLWSGALPTAIPLPLFDSKSMAAPSASVVDNDGSPLYAHGIVWQGSIVVSGMTATLKGTFTAPRYLHAPQAGNATGFAIEWWKGSFSLDLESQWASAALDGAVDPSATYSSPVFLKGMTKASADDSAPMGSSSAQQSTPLAAFVAASMEQSEGALRAPLILQGSYSADGSTFLWSGGLVLALPRPAPVLTLQAAPGAQPKTAKLAPSAAAKPMPVRRIGIRVTTGNMYAYPEGAWFWRTWWSGSLPAAVPVPLFDSYKSEYAPYPTGPLYHACGVDWTGSITATSPTHVKIEGKFSMPQYRHGPGGVDITWYYGTFLFEGDLLWNTSLDGLDGLNGASFSSHLYFKSQKPLPISKYPVRSGAPSQAAAVQQFVSDSVQAMDGAMRVPIVLDGDYSEDRNTFYWSGDAVITVPEPVRPPLMLQGKKPAKTVEKDDGTPSSKPSKPAKPAKPAKPVKPPKLRIAAMVTGGSVNASYDNSSVVELWSGAVPMWLPNPLFGLSSWDLDPTIKWSGKLTVLDSTGKLLRLDGTFTSPFLEQVGDEVVRHEWKGTYSVELRNLYSAVTQPDLLKPSNVYSSRVVFAPAKTLAGGQVSPPQLVLMDDGGDGGSGGGGSGGGDKLAVIVLQGQYWFWGKSWWWWNGMASMGVPLDDDNTVDPNAYVKPDYSAKKLMSSGTKTASMMGTTSVAVAVVEGKVAAQREDDAGSAATWWSGQLPVDIPASPFDGVSTNDTVPFNRSAVAPGGFARGVTWTGSLRPLTDAGDNGDAMLEGSFRFPKFLHPSAAGAGSFAIEWWTGQFSLRLRPLAGSSLAGVLMETATYSSPLVFKAMAANDSITSLLKQGGDQNADVGFVLASDAASQGANKLTVLMQGMFSPDKSMFSWTGNAVLVLPASTPAKKMRPLKLTATASKKASAPKKASGSAVGTKIGATVTSGTVSAGKAGEASSPLWAGILPVVMPATRPTNILWSGTLSSSSATTASLTGTFTTAMPEDSDNGTALVWWSGDFSLELQLLWNASLAGCIRPGVKYATPLYYRSEKLALKQSQQVASLGQEMASGGEQVQAFLDGTYTLDKASFLWSGKVFLTLPKTCGSAPSARPAALSLKAAPGAAPGGGRVTAGAVVSSGWVTPSLWSGGLPVSIPAAAIRSVRPLSWRGTLSRGYGSTVYVKGSYSAPQYHHDVGTFTVDWLTGDFSFTARMLWDTGAVLDSALNGVANYTTSIFLQNSDSLRALEGVQDNVPAVWDRMMDKAVGGVAADGKKVPIVLQGEFSADGATFLWSGGVLIGLPVGA</sequence>
<evidence type="ECO:0000256" key="2">
    <source>
        <dbReference type="ARBA" id="ARBA00022525"/>
    </source>
</evidence>
<dbReference type="CDD" id="cd09823">
    <property type="entry name" value="peroxinectin_like"/>
    <property type="match status" value="1"/>
</dbReference>
<dbReference type="FunFam" id="1.10.640.10:FF:000003">
    <property type="entry name" value="chorion peroxidase"/>
    <property type="match status" value="1"/>
</dbReference>
<keyword evidence="9" id="KW-0472">Membrane</keyword>
<dbReference type="PRINTS" id="PR00457">
    <property type="entry name" value="ANPEROXIDASE"/>
</dbReference>
<feature type="region of interest" description="Disordered" evidence="8">
    <location>
        <begin position="431"/>
        <end position="450"/>
    </location>
</feature>
<keyword evidence="3" id="KW-0560">Oxidoreductase</keyword>
<feature type="transmembrane region" description="Helical" evidence="9">
    <location>
        <begin position="43"/>
        <end position="67"/>
    </location>
</feature>
<dbReference type="PROSITE" id="PS50292">
    <property type="entry name" value="PEROXIDASE_3"/>
    <property type="match status" value="1"/>
</dbReference>
<evidence type="ECO:0000256" key="8">
    <source>
        <dbReference type="SAM" id="MobiDB-lite"/>
    </source>
</evidence>
<dbReference type="GO" id="GO:0006979">
    <property type="term" value="P:response to oxidative stress"/>
    <property type="evidence" value="ECO:0007669"/>
    <property type="project" value="InterPro"/>
</dbReference>
<keyword evidence="10" id="KW-1185">Reference proteome</keyword>
<evidence type="ECO:0000256" key="6">
    <source>
        <dbReference type="ARBA" id="ARBA00023004"/>
    </source>
</evidence>
<dbReference type="Proteomes" id="UP000504606">
    <property type="component" value="Unplaced"/>
</dbReference>
<dbReference type="InterPro" id="IPR019791">
    <property type="entry name" value="Haem_peroxidase_animal"/>
</dbReference>
<keyword evidence="7" id="KW-0479">Metal-binding</keyword>
<dbReference type="Gene3D" id="1.10.640.10">
    <property type="entry name" value="Haem peroxidase domain superfamily, animal type"/>
    <property type="match status" value="1"/>
</dbReference>
<dbReference type="GO" id="GO:0020037">
    <property type="term" value="F:heme binding"/>
    <property type="evidence" value="ECO:0007669"/>
    <property type="project" value="InterPro"/>
</dbReference>
<dbReference type="InterPro" id="IPR037120">
    <property type="entry name" value="Haem_peroxidase_sf_animal"/>
</dbReference>
<keyword evidence="4 7" id="KW-0349">Heme</keyword>
<dbReference type="RefSeq" id="XP_026283213.2">
    <property type="nucleotide sequence ID" value="XM_026427428.2"/>
</dbReference>
<evidence type="ECO:0000256" key="5">
    <source>
        <dbReference type="ARBA" id="ARBA00022729"/>
    </source>
</evidence>
<keyword evidence="9" id="KW-1133">Transmembrane helix</keyword>
<dbReference type="GeneID" id="113209752"/>
<evidence type="ECO:0000313" key="10">
    <source>
        <dbReference type="Proteomes" id="UP000504606"/>
    </source>
</evidence>
<dbReference type="GO" id="GO:0022412">
    <property type="term" value="P:cellular process involved in reproduction in multicellular organism"/>
    <property type="evidence" value="ECO:0007669"/>
    <property type="project" value="UniProtKB-ARBA"/>
</dbReference>
<accession>A0A6J1SQX1</accession>
<keyword evidence="6 7" id="KW-0408">Iron</keyword>
<protein>
    <submittedName>
        <fullName evidence="11">Uncharacterized protein LOC113209752</fullName>
    </submittedName>
</protein>
<evidence type="ECO:0000256" key="1">
    <source>
        <dbReference type="ARBA" id="ARBA00004613"/>
    </source>
</evidence>
<dbReference type="Pfam" id="PF03098">
    <property type="entry name" value="An_peroxidase"/>
    <property type="match status" value="1"/>
</dbReference>
<feature type="binding site" description="axial binding residue" evidence="7">
    <location>
        <position position="570"/>
    </location>
    <ligand>
        <name>heme b</name>
        <dbReference type="ChEBI" id="CHEBI:60344"/>
    </ligand>
    <ligandPart>
        <name>Fe</name>
        <dbReference type="ChEBI" id="CHEBI:18248"/>
    </ligandPart>
</feature>
<keyword evidence="9" id="KW-0812">Transmembrane</keyword>
<keyword evidence="2" id="KW-0964">Secreted</keyword>
<reference evidence="11" key="1">
    <citation type="submission" date="2025-08" db="UniProtKB">
        <authorList>
            <consortium name="RefSeq"/>
        </authorList>
    </citation>
    <scope>IDENTIFICATION</scope>
    <source>
        <tissue evidence="11">Whole organism</tissue>
    </source>
</reference>
<name>A0A6J1SQX1_FRAOC</name>
<keyword evidence="5" id="KW-0732">Signal</keyword>
<dbReference type="GO" id="GO:0046872">
    <property type="term" value="F:metal ion binding"/>
    <property type="evidence" value="ECO:0007669"/>
    <property type="project" value="UniProtKB-KW"/>
</dbReference>
<proteinExistence type="predicted"/>
<evidence type="ECO:0000256" key="7">
    <source>
        <dbReference type="PIRSR" id="PIRSR619791-2"/>
    </source>
</evidence>
<dbReference type="KEGG" id="foc:113209752"/>
<dbReference type="GO" id="GO:0004601">
    <property type="term" value="F:peroxidase activity"/>
    <property type="evidence" value="ECO:0007669"/>
    <property type="project" value="UniProtKB-KW"/>
</dbReference>
<evidence type="ECO:0000256" key="3">
    <source>
        <dbReference type="ARBA" id="ARBA00022559"/>
    </source>
</evidence>
<dbReference type="PANTHER" id="PTHR11475:SF141">
    <property type="entry name" value="CARDINAL"/>
    <property type="match status" value="1"/>
</dbReference>
<feature type="region of interest" description="Disordered" evidence="8">
    <location>
        <begin position="1732"/>
        <end position="1775"/>
    </location>
</feature>
<evidence type="ECO:0000256" key="9">
    <source>
        <dbReference type="SAM" id="Phobius"/>
    </source>
</evidence>
<dbReference type="InterPro" id="IPR010255">
    <property type="entry name" value="Haem_peroxidase_sf"/>
</dbReference>
<evidence type="ECO:0000313" key="11">
    <source>
        <dbReference type="RefSeq" id="XP_026283213.2"/>
    </source>
</evidence>
<comment type="subcellular location">
    <subcellularLocation>
        <location evidence="1">Secreted</location>
    </subcellularLocation>
</comment>
<evidence type="ECO:0000256" key="4">
    <source>
        <dbReference type="ARBA" id="ARBA00022617"/>
    </source>
</evidence>
<gene>
    <name evidence="11" type="primary">LOC113209752</name>
</gene>
<dbReference type="GO" id="GO:0005576">
    <property type="term" value="C:extracellular region"/>
    <property type="evidence" value="ECO:0007669"/>
    <property type="project" value="UniProtKB-SubCell"/>
</dbReference>
<dbReference type="OrthoDB" id="823504at2759"/>
<dbReference type="SUPFAM" id="SSF48113">
    <property type="entry name" value="Heme-dependent peroxidases"/>
    <property type="match status" value="1"/>
</dbReference>